<feature type="region of interest" description="Disordered" evidence="5">
    <location>
        <begin position="70"/>
        <end position="199"/>
    </location>
</feature>
<comment type="subcellular location">
    <subcellularLocation>
        <location evidence="1">Nucleus</location>
    </subcellularLocation>
</comment>
<feature type="compositionally biased region" description="Low complexity" evidence="5">
    <location>
        <begin position="145"/>
        <end position="165"/>
    </location>
</feature>
<comment type="similarity">
    <text evidence="2">Belongs to the ashwin family.</text>
</comment>
<dbReference type="GO" id="GO:0072669">
    <property type="term" value="C:tRNA-splicing ligase complex"/>
    <property type="evidence" value="ECO:0007669"/>
    <property type="project" value="InterPro"/>
</dbReference>
<accession>A0A6J2WGA7</accession>
<dbReference type="Pfam" id="PF15323">
    <property type="entry name" value="Ashwin"/>
    <property type="match status" value="1"/>
</dbReference>
<evidence type="ECO:0000256" key="4">
    <source>
        <dbReference type="ARBA" id="ARBA00023242"/>
    </source>
</evidence>
<evidence type="ECO:0000256" key="1">
    <source>
        <dbReference type="ARBA" id="ARBA00004123"/>
    </source>
</evidence>
<dbReference type="AlphaFoldDB" id="A0A6J2WGA7"/>
<gene>
    <name evidence="7" type="primary">c10h2orf49</name>
</gene>
<keyword evidence="6" id="KW-1185">Reference proteome</keyword>
<dbReference type="GO" id="GO:0048598">
    <property type="term" value="P:embryonic morphogenesis"/>
    <property type="evidence" value="ECO:0007669"/>
    <property type="project" value="InterPro"/>
</dbReference>
<evidence type="ECO:0000256" key="5">
    <source>
        <dbReference type="SAM" id="MobiDB-lite"/>
    </source>
</evidence>
<dbReference type="Proteomes" id="UP000504632">
    <property type="component" value="Chromosome 10"/>
</dbReference>
<feature type="compositionally biased region" description="Polar residues" evidence="5">
    <location>
        <begin position="186"/>
        <end position="199"/>
    </location>
</feature>
<evidence type="ECO:0000313" key="7">
    <source>
        <dbReference type="RefSeq" id="XP_030642797.1"/>
    </source>
</evidence>
<sequence>MAFTCRGREGKTKNTDDGVSKTDLLLHPELLSRDFIQLVLHERKITSDDSEDRDRLTELYLDHVMPLPQRELPNSRWGRRMEKTKARQSPSHSQGSHSTGGDSSRKRPLIVFDGSSTKTGGIKLKKSDTSTPPAVTDRLKPPPTLNLLNPIRKLSGSSTNCSSSSTPVKAQEGDLRTSAGNGRLNAPTSPSSGSSNANTLKRLAPSERETDCTVSMHILFITLKGRHSSMNMNE</sequence>
<dbReference type="PANTHER" id="PTHR28359:SF1">
    <property type="entry name" value="ASHWIN"/>
    <property type="match status" value="1"/>
</dbReference>
<dbReference type="InParanoid" id="A0A6J2WGA7"/>
<dbReference type="FunCoup" id="A0A6J2WGA7">
    <property type="interactions" value="1361"/>
</dbReference>
<evidence type="ECO:0000256" key="3">
    <source>
        <dbReference type="ARBA" id="ARBA00015134"/>
    </source>
</evidence>
<proteinExistence type="inferred from homology"/>
<dbReference type="GO" id="GO:0005634">
    <property type="term" value="C:nucleus"/>
    <property type="evidence" value="ECO:0007669"/>
    <property type="project" value="UniProtKB-SubCell"/>
</dbReference>
<name>A0A6J2WGA7_CHACN</name>
<reference evidence="7" key="1">
    <citation type="submission" date="2025-08" db="UniProtKB">
        <authorList>
            <consortium name="RefSeq"/>
        </authorList>
    </citation>
    <scope>IDENTIFICATION</scope>
</reference>
<organism evidence="6 7">
    <name type="scientific">Chanos chanos</name>
    <name type="common">Milkfish</name>
    <name type="synonym">Mugil chanos</name>
    <dbReference type="NCBI Taxonomy" id="29144"/>
    <lineage>
        <taxon>Eukaryota</taxon>
        <taxon>Metazoa</taxon>
        <taxon>Chordata</taxon>
        <taxon>Craniata</taxon>
        <taxon>Vertebrata</taxon>
        <taxon>Euteleostomi</taxon>
        <taxon>Actinopterygii</taxon>
        <taxon>Neopterygii</taxon>
        <taxon>Teleostei</taxon>
        <taxon>Ostariophysi</taxon>
        <taxon>Gonorynchiformes</taxon>
        <taxon>Chanidae</taxon>
        <taxon>Chanos</taxon>
    </lineage>
</organism>
<protein>
    <recommendedName>
        <fullName evidence="3">Ashwin</fullName>
    </recommendedName>
</protein>
<feature type="compositionally biased region" description="Polar residues" evidence="5">
    <location>
        <begin position="87"/>
        <end position="102"/>
    </location>
</feature>
<evidence type="ECO:0000256" key="2">
    <source>
        <dbReference type="ARBA" id="ARBA00007855"/>
    </source>
</evidence>
<dbReference type="CTD" id="611271"/>
<feature type="region of interest" description="Disordered" evidence="5">
    <location>
        <begin position="1"/>
        <end position="20"/>
    </location>
</feature>
<dbReference type="RefSeq" id="XP_030642797.1">
    <property type="nucleotide sequence ID" value="XM_030786937.1"/>
</dbReference>
<dbReference type="OrthoDB" id="10071059at2759"/>
<dbReference type="InterPro" id="IPR024887">
    <property type="entry name" value="Ashwin"/>
</dbReference>
<dbReference type="GeneID" id="115822962"/>
<evidence type="ECO:0000313" key="6">
    <source>
        <dbReference type="Proteomes" id="UP000504632"/>
    </source>
</evidence>
<keyword evidence="4" id="KW-0539">Nucleus</keyword>
<dbReference type="PANTHER" id="PTHR28359">
    <property type="entry name" value="ASHWIN"/>
    <property type="match status" value="1"/>
</dbReference>